<feature type="modified residue" description="N6-(pyridoxal phosphate)lysine" evidence="9 10">
    <location>
        <position position="235"/>
    </location>
</feature>
<dbReference type="InterPro" id="IPR004723">
    <property type="entry name" value="AONS_Archaea/Proteobacteria"/>
</dbReference>
<feature type="domain" description="Aminotransferase class I/classII large" evidence="12">
    <location>
        <begin position="42"/>
        <end position="375"/>
    </location>
</feature>
<accession>A0A109D8Z2</accession>
<dbReference type="CDD" id="cd06454">
    <property type="entry name" value="KBL_like"/>
    <property type="match status" value="1"/>
</dbReference>
<evidence type="ECO:0000256" key="2">
    <source>
        <dbReference type="ARBA" id="ARBA00004746"/>
    </source>
</evidence>
<dbReference type="InterPro" id="IPR022834">
    <property type="entry name" value="AONS_Proteobacteria"/>
</dbReference>
<dbReference type="GeneID" id="300178837"/>
<proteinExistence type="inferred from homology"/>
<evidence type="ECO:0000256" key="9">
    <source>
        <dbReference type="HAMAP-Rule" id="MF_01693"/>
    </source>
</evidence>
<keyword evidence="5 9" id="KW-0808">Transferase</keyword>
<dbReference type="SUPFAM" id="SSF53383">
    <property type="entry name" value="PLP-dependent transferases"/>
    <property type="match status" value="1"/>
</dbReference>
<dbReference type="InterPro" id="IPR001917">
    <property type="entry name" value="Aminotrans_II_pyridoxalP_BS"/>
</dbReference>
<keyword evidence="6 9" id="KW-0093">Biotin biosynthesis</keyword>
<feature type="region of interest" description="Disordered" evidence="11">
    <location>
        <begin position="382"/>
        <end position="406"/>
    </location>
</feature>
<dbReference type="InterPro" id="IPR015421">
    <property type="entry name" value="PyrdxlP-dep_Trfase_major"/>
</dbReference>
<feature type="binding site" evidence="9">
    <location>
        <position position="232"/>
    </location>
    <ligand>
        <name>pyridoxal 5'-phosphate</name>
        <dbReference type="ChEBI" id="CHEBI:597326"/>
    </ligand>
</feature>
<feature type="binding site" evidence="9">
    <location>
        <position position="134"/>
    </location>
    <ligand>
        <name>substrate</name>
    </ligand>
</feature>
<comment type="subunit">
    <text evidence="4 9">Homodimer.</text>
</comment>
<dbReference type="PANTHER" id="PTHR13693">
    <property type="entry name" value="CLASS II AMINOTRANSFERASE/8-AMINO-7-OXONONANOATE SYNTHASE"/>
    <property type="match status" value="1"/>
</dbReference>
<reference evidence="13 14" key="1">
    <citation type="submission" date="2015-11" db="EMBL/GenBank/DDBJ databases">
        <title>Draft WGS of Vibrio toranzoniae.</title>
        <authorList>
            <person name="Lasa A."/>
            <person name="Romalde J.L."/>
        </authorList>
    </citation>
    <scope>NUCLEOTIDE SEQUENCE [LARGE SCALE GENOMIC DNA]</scope>
    <source>
        <strain evidence="13 14">Vb 10.8</strain>
    </source>
</reference>
<keyword evidence="7 9" id="KW-0663">Pyridoxal phosphate</keyword>
<feature type="binding site" evidence="9">
    <location>
        <position position="178"/>
    </location>
    <ligand>
        <name>pyridoxal 5'-phosphate</name>
        <dbReference type="ChEBI" id="CHEBI:597326"/>
    </ligand>
</feature>
<evidence type="ECO:0000256" key="11">
    <source>
        <dbReference type="SAM" id="MobiDB-lite"/>
    </source>
</evidence>
<evidence type="ECO:0000256" key="5">
    <source>
        <dbReference type="ARBA" id="ARBA00022679"/>
    </source>
</evidence>
<keyword evidence="14" id="KW-1185">Reference proteome</keyword>
<dbReference type="PANTHER" id="PTHR13693:SF100">
    <property type="entry name" value="8-AMINO-7-OXONONANOATE SYNTHASE"/>
    <property type="match status" value="1"/>
</dbReference>
<dbReference type="EC" id="2.3.1.47" evidence="9"/>
<sequence>MPLFKSRIKSALAHRREQGLTRQLKVLENSNGPLLTCEGSRFINFSSNDYLGLANDPELVNAWQTGLSQYGAGSAASPLVTGFSPAHRNLEAQLCEWLGFERAILFSSGFSANQALLFSLLEKDDSLLQDKLNHASLMEAGMLSPATMKRFKHNDTQHLESLLSRSPQSLVATEGVFSMDGDQALLNQISNLTNQYDSWLVVDDAHGIGVLGDEGAGSCSAAQISPDILVVTFGKAFGLSGAAILCSSEVGDYLTQFARHHVYSTAMPPSQAVALSHACQMIQTQEWRREKLTELGALYAEQMNGVQGFIDTQTPIKPFVIGEAQAARSVAEELKHNQVWVTAIRPPTVPTGTARLRITLTANHTQKQILQLTRSLRQAVERNVQSGESSFGPNSETNTEINNEAQ</sequence>
<dbReference type="InterPro" id="IPR004839">
    <property type="entry name" value="Aminotransferase_I/II_large"/>
</dbReference>
<keyword evidence="13" id="KW-0012">Acyltransferase</keyword>
<evidence type="ECO:0000259" key="12">
    <source>
        <dbReference type="Pfam" id="PF00155"/>
    </source>
</evidence>
<dbReference type="HAMAP" id="MF_01693">
    <property type="entry name" value="BioF_aminotrans_2"/>
    <property type="match status" value="1"/>
</dbReference>
<dbReference type="InterPro" id="IPR015422">
    <property type="entry name" value="PyrdxlP-dep_Trfase_small"/>
</dbReference>
<dbReference type="OrthoDB" id="9807157at2"/>
<dbReference type="GO" id="GO:0008710">
    <property type="term" value="F:8-amino-7-oxononanoate synthase activity"/>
    <property type="evidence" value="ECO:0007669"/>
    <property type="project" value="UniProtKB-UniRule"/>
</dbReference>
<evidence type="ECO:0000256" key="4">
    <source>
        <dbReference type="ARBA" id="ARBA00011738"/>
    </source>
</evidence>
<dbReference type="EMBL" id="LMXU01000016">
    <property type="protein sequence ID" value="KWU01090.1"/>
    <property type="molecule type" value="Genomic_DNA"/>
</dbReference>
<dbReference type="Pfam" id="PF00155">
    <property type="entry name" value="Aminotran_1_2"/>
    <property type="match status" value="1"/>
</dbReference>
<evidence type="ECO:0000313" key="13">
    <source>
        <dbReference type="EMBL" id="KWU01090.1"/>
    </source>
</evidence>
<dbReference type="Gene3D" id="3.90.1150.10">
    <property type="entry name" value="Aspartate Aminotransferase, domain 1"/>
    <property type="match status" value="1"/>
</dbReference>
<dbReference type="GO" id="GO:0030170">
    <property type="term" value="F:pyridoxal phosphate binding"/>
    <property type="evidence" value="ECO:0007669"/>
    <property type="project" value="UniProtKB-UniRule"/>
</dbReference>
<feature type="binding site" evidence="9">
    <location>
        <position position="348"/>
    </location>
    <ligand>
        <name>substrate</name>
    </ligand>
</feature>
<organism evidence="13 14">
    <name type="scientific">Vibrio toranzoniae</name>
    <dbReference type="NCBI Taxonomy" id="1194427"/>
    <lineage>
        <taxon>Bacteria</taxon>
        <taxon>Pseudomonadati</taxon>
        <taxon>Pseudomonadota</taxon>
        <taxon>Gammaproteobacteria</taxon>
        <taxon>Vibrionales</taxon>
        <taxon>Vibrionaceae</taxon>
        <taxon>Vibrio</taxon>
    </lineage>
</organism>
<comment type="pathway">
    <text evidence="2 9">Cofactor biosynthesis; biotin biosynthesis.</text>
</comment>
<evidence type="ECO:0000256" key="6">
    <source>
        <dbReference type="ARBA" id="ARBA00022756"/>
    </source>
</evidence>
<protein>
    <recommendedName>
        <fullName evidence="9">8-amino-7-oxononanoate synthase</fullName>
        <shortName evidence="9">AONS</shortName>
        <ecNumber evidence="9">2.3.1.47</ecNumber>
    </recommendedName>
    <alternativeName>
        <fullName evidence="9">7-keto-8-amino-pelargonic acid synthase</fullName>
        <shortName evidence="9">7-KAP synthase</shortName>
        <shortName evidence="9">KAPA synthase</shortName>
    </alternativeName>
    <alternativeName>
        <fullName evidence="9">8-amino-7-ketopelargonate synthase</fullName>
    </alternativeName>
</protein>
<feature type="binding site" evidence="9">
    <location>
        <position position="22"/>
    </location>
    <ligand>
        <name>substrate</name>
    </ligand>
</feature>
<comment type="caution">
    <text evidence="13">The sequence shown here is derived from an EMBL/GenBank/DDBJ whole genome shotgun (WGS) entry which is preliminary data.</text>
</comment>
<evidence type="ECO:0000256" key="10">
    <source>
        <dbReference type="PIRSR" id="PIRSR604723-51"/>
    </source>
</evidence>
<dbReference type="RefSeq" id="WP_060468039.1">
    <property type="nucleotide sequence ID" value="NZ_AP025514.1"/>
</dbReference>
<dbReference type="GO" id="GO:0009102">
    <property type="term" value="P:biotin biosynthetic process"/>
    <property type="evidence" value="ECO:0007669"/>
    <property type="project" value="UniProtKB-UniRule"/>
</dbReference>
<dbReference type="UniPathway" id="UPA00078"/>
<name>A0A109D8Z2_9VIBR</name>
<evidence type="ECO:0000256" key="3">
    <source>
        <dbReference type="ARBA" id="ARBA00010008"/>
    </source>
</evidence>
<evidence type="ECO:0000256" key="1">
    <source>
        <dbReference type="ARBA" id="ARBA00001933"/>
    </source>
</evidence>
<comment type="function">
    <text evidence="9">Catalyzes the decarboxylative condensation of pimeloyl-[acyl-carrier protein] and L-alanine to produce 8-amino-7-oxononanoate (AON), [acyl-carrier protein], and carbon dioxide.</text>
</comment>
<evidence type="ECO:0000256" key="7">
    <source>
        <dbReference type="ARBA" id="ARBA00022898"/>
    </source>
</evidence>
<dbReference type="PROSITE" id="PS00599">
    <property type="entry name" value="AA_TRANSFER_CLASS_2"/>
    <property type="match status" value="1"/>
</dbReference>
<feature type="binding site" evidence="9">
    <location>
        <begin position="109"/>
        <end position="110"/>
    </location>
    <ligand>
        <name>pyridoxal 5'-phosphate</name>
        <dbReference type="ChEBI" id="CHEBI:597326"/>
    </ligand>
</feature>
<evidence type="ECO:0000256" key="8">
    <source>
        <dbReference type="ARBA" id="ARBA00047715"/>
    </source>
</evidence>
<dbReference type="InterPro" id="IPR050087">
    <property type="entry name" value="AON_synthase_class-II"/>
</dbReference>
<comment type="cofactor">
    <cofactor evidence="1 9 10">
        <name>pyridoxal 5'-phosphate</name>
        <dbReference type="ChEBI" id="CHEBI:597326"/>
    </cofactor>
</comment>
<comment type="similarity">
    <text evidence="3 9">Belongs to the class-II pyridoxal-phosphate-dependent aminotransferase family. BioF subfamily.</text>
</comment>
<feature type="compositionally biased region" description="Polar residues" evidence="11">
    <location>
        <begin position="383"/>
        <end position="406"/>
    </location>
</feature>
<dbReference type="NCBIfam" id="TIGR00858">
    <property type="entry name" value="bioF"/>
    <property type="match status" value="1"/>
</dbReference>
<feature type="binding site" evidence="9">
    <location>
        <position position="206"/>
    </location>
    <ligand>
        <name>pyridoxal 5'-phosphate</name>
        <dbReference type="ChEBI" id="CHEBI:597326"/>
    </ligand>
</feature>
<comment type="catalytic activity">
    <reaction evidence="8 9">
        <text>6-carboxyhexanoyl-[ACP] + L-alanine + H(+) = (8S)-8-amino-7-oxononanoate + holo-[ACP] + CO2</text>
        <dbReference type="Rhea" id="RHEA:42288"/>
        <dbReference type="Rhea" id="RHEA-COMP:9685"/>
        <dbReference type="Rhea" id="RHEA-COMP:9955"/>
        <dbReference type="ChEBI" id="CHEBI:15378"/>
        <dbReference type="ChEBI" id="CHEBI:16526"/>
        <dbReference type="ChEBI" id="CHEBI:57972"/>
        <dbReference type="ChEBI" id="CHEBI:64479"/>
        <dbReference type="ChEBI" id="CHEBI:78846"/>
        <dbReference type="ChEBI" id="CHEBI:149468"/>
        <dbReference type="EC" id="2.3.1.47"/>
    </reaction>
</comment>
<evidence type="ECO:0000313" key="14">
    <source>
        <dbReference type="Proteomes" id="UP000057389"/>
    </source>
</evidence>
<dbReference type="AlphaFoldDB" id="A0A109D8Z2"/>
<dbReference type="Gene3D" id="3.40.640.10">
    <property type="entry name" value="Type I PLP-dependent aspartate aminotransferase-like (Major domain)"/>
    <property type="match status" value="1"/>
</dbReference>
<dbReference type="Proteomes" id="UP000057389">
    <property type="component" value="Unassembled WGS sequence"/>
</dbReference>
<gene>
    <name evidence="9" type="primary">bioF</name>
    <name evidence="13" type="ORF">APQ14_07300</name>
</gene>
<dbReference type="InterPro" id="IPR015424">
    <property type="entry name" value="PyrdxlP-dep_Trfase"/>
</dbReference>